<dbReference type="GO" id="GO:0016747">
    <property type="term" value="F:acyltransferase activity, transferring groups other than amino-acyl groups"/>
    <property type="evidence" value="ECO:0007669"/>
    <property type="project" value="InterPro"/>
</dbReference>
<organism evidence="2 3">
    <name type="scientific">Pseudoalteromonas caenipelagi</name>
    <dbReference type="NCBI Taxonomy" id="2726988"/>
    <lineage>
        <taxon>Bacteria</taxon>
        <taxon>Pseudomonadati</taxon>
        <taxon>Pseudomonadota</taxon>
        <taxon>Gammaproteobacteria</taxon>
        <taxon>Alteromonadales</taxon>
        <taxon>Pseudoalteromonadaceae</taxon>
        <taxon>Pseudoalteromonas</taxon>
    </lineage>
</organism>
<dbReference type="RefSeq" id="WP_171626537.1">
    <property type="nucleotide sequence ID" value="NZ_JABBPG010000005.1"/>
</dbReference>
<dbReference type="InterPro" id="IPR000182">
    <property type="entry name" value="GNAT_dom"/>
</dbReference>
<gene>
    <name evidence="2" type="ORF">HG263_13120</name>
</gene>
<dbReference type="PANTHER" id="PTHR43451:SF1">
    <property type="entry name" value="ACETYLTRANSFERASE"/>
    <property type="match status" value="1"/>
</dbReference>
<dbReference type="Pfam" id="PF13673">
    <property type="entry name" value="Acetyltransf_10"/>
    <property type="match status" value="1"/>
</dbReference>
<dbReference type="CDD" id="cd04301">
    <property type="entry name" value="NAT_SF"/>
    <property type="match status" value="1"/>
</dbReference>
<dbReference type="InterPro" id="IPR016181">
    <property type="entry name" value="Acyl_CoA_acyltransferase"/>
</dbReference>
<accession>A0A849VDK0</accession>
<dbReference type="SUPFAM" id="SSF55729">
    <property type="entry name" value="Acyl-CoA N-acyltransferases (Nat)"/>
    <property type="match status" value="1"/>
</dbReference>
<comment type="caution">
    <text evidence="2">The sequence shown here is derived from an EMBL/GenBank/DDBJ whole genome shotgun (WGS) entry which is preliminary data.</text>
</comment>
<keyword evidence="2" id="KW-0808">Transferase</keyword>
<evidence type="ECO:0000259" key="1">
    <source>
        <dbReference type="PROSITE" id="PS51186"/>
    </source>
</evidence>
<reference evidence="2 3" key="1">
    <citation type="submission" date="2020-04" db="EMBL/GenBank/DDBJ databases">
        <title>Pseudoalteromonas caenipelagi sp. nov., isolated from a tidal flat.</title>
        <authorList>
            <person name="Park S."/>
            <person name="Yoon J.-H."/>
        </authorList>
    </citation>
    <scope>NUCLEOTIDE SEQUENCE [LARGE SCALE GENOMIC DNA]</scope>
    <source>
        <strain evidence="2 3">JBTF-M23</strain>
    </source>
</reference>
<sequence>MTIGIRKAAVSDAAAISQLITTLTEKYVCPTCEDSAGDILRSSMSVQRVTSYLSSNYLYMVATTENNEIVGVAGIKDNCHLYHLFVSDDYQGLGLSRRLWECVKQQALNNGNTGRFTVNSAINAEDVYLRFGFKRLEGVRNRQGVLDIPMVLENL</sequence>
<evidence type="ECO:0000313" key="3">
    <source>
        <dbReference type="Proteomes" id="UP000586305"/>
    </source>
</evidence>
<dbReference type="Gene3D" id="3.40.630.30">
    <property type="match status" value="1"/>
</dbReference>
<keyword evidence="3" id="KW-1185">Reference proteome</keyword>
<dbReference type="EMBL" id="JABBPG010000005">
    <property type="protein sequence ID" value="NOU51472.1"/>
    <property type="molecule type" value="Genomic_DNA"/>
</dbReference>
<proteinExistence type="predicted"/>
<dbReference type="AlphaFoldDB" id="A0A849VDK0"/>
<evidence type="ECO:0000313" key="2">
    <source>
        <dbReference type="EMBL" id="NOU51472.1"/>
    </source>
</evidence>
<protein>
    <submittedName>
        <fullName evidence="2">GNAT family N-acetyltransferase</fullName>
    </submittedName>
</protein>
<name>A0A849VDK0_9GAMM</name>
<dbReference type="InterPro" id="IPR052564">
    <property type="entry name" value="N-acetyltrans/Recomb-assoc"/>
</dbReference>
<dbReference type="PROSITE" id="PS51186">
    <property type="entry name" value="GNAT"/>
    <property type="match status" value="1"/>
</dbReference>
<dbReference type="PANTHER" id="PTHR43451">
    <property type="entry name" value="ACETYLTRANSFERASE (GNAT) FAMILY PROTEIN"/>
    <property type="match status" value="1"/>
</dbReference>
<feature type="domain" description="N-acetyltransferase" evidence="1">
    <location>
        <begin position="3"/>
        <end position="155"/>
    </location>
</feature>
<dbReference type="Proteomes" id="UP000586305">
    <property type="component" value="Unassembled WGS sequence"/>
</dbReference>